<dbReference type="NCBIfam" id="TIGR01646">
    <property type="entry name" value="vgr_GE"/>
    <property type="match status" value="1"/>
</dbReference>
<evidence type="ECO:0000313" key="7">
    <source>
        <dbReference type="Proteomes" id="UP000538147"/>
    </source>
</evidence>
<dbReference type="Gene3D" id="4.10.220.110">
    <property type="match status" value="1"/>
</dbReference>
<dbReference type="InterPro" id="IPR006533">
    <property type="entry name" value="T6SS_Vgr_RhsGE"/>
</dbReference>
<gene>
    <name evidence="6" type="ORF">FHS79_001620</name>
</gene>
<organism evidence="6 7">
    <name type="scientific">Polymorphobacter multimanifer</name>
    <dbReference type="NCBI Taxonomy" id="1070431"/>
    <lineage>
        <taxon>Bacteria</taxon>
        <taxon>Pseudomonadati</taxon>
        <taxon>Pseudomonadota</taxon>
        <taxon>Alphaproteobacteria</taxon>
        <taxon>Sphingomonadales</taxon>
        <taxon>Sphingosinicellaceae</taxon>
        <taxon>Polymorphobacter</taxon>
    </lineage>
</organism>
<dbReference type="SUPFAM" id="SSF69349">
    <property type="entry name" value="Phage fibre proteins"/>
    <property type="match status" value="1"/>
</dbReference>
<dbReference type="NCBIfam" id="TIGR03361">
    <property type="entry name" value="VI_Rhs_Vgr"/>
    <property type="match status" value="1"/>
</dbReference>
<dbReference type="Gene3D" id="3.55.50.10">
    <property type="entry name" value="Baseplate protein-like domains"/>
    <property type="match status" value="1"/>
</dbReference>
<accession>A0A841L494</accession>
<comment type="subcellular location">
    <subcellularLocation>
        <location evidence="1">Secreted</location>
    </subcellularLocation>
</comment>
<proteinExistence type="inferred from homology"/>
<dbReference type="SUPFAM" id="SSF69279">
    <property type="entry name" value="Phage tail proteins"/>
    <property type="match status" value="2"/>
</dbReference>
<feature type="domain" description="Gp5/Type VI secretion system Vgr C-terminal trimerisation" evidence="5">
    <location>
        <begin position="487"/>
        <end position="595"/>
    </location>
</feature>
<dbReference type="AlphaFoldDB" id="A0A841L494"/>
<evidence type="ECO:0000256" key="3">
    <source>
        <dbReference type="ARBA" id="ARBA00022525"/>
    </source>
</evidence>
<dbReference type="EMBL" id="JACIIV010000010">
    <property type="protein sequence ID" value="MBB6227454.1"/>
    <property type="molecule type" value="Genomic_DNA"/>
</dbReference>
<dbReference type="Gene3D" id="2.30.110.50">
    <property type="match status" value="1"/>
</dbReference>
<sequence length="665" mass="73112">MAAESDRIGKISTSPDRSLLLLGMTAVEKLSELFIIEAEVVARGGPVDLHPCLSKPVSFTFQGKPHVSRHFHGILCEYVEVGRSNDDQDFVYRLVIRPQQYISALNRMSKIHFKSTMVNILGLLAPQRHSLSASYSAIEYRVQYDESDFAFASRHMEREGIYYFFEHAEGSHTLVAVDAPAAHTAGTPATVRLGGGTPDGREALLFSLREHRRFGPTAYTVDDYDYEKSTVVLKKQKQVTNLGAGASRWRSGTASDVGGTIAERFEYPGHYDQPGLERGARYANVRIEADRAEMARSHAEGDVFAAAVGRKLTVAFDESGNGHSFNGDQEYLIVATRHHYHAAGYRSGSGGNEDMRVELELMPVRHPYRPALNTPMPRIAGPQTAVVVGPPGEEVFTDKYGRIKVKFFWDIQRYEDGGQVPDRSIWVRVAQMSAGSGYGAFMIPRIGHEVVVEFLNGDPDRPLVTGSVYNDGNLPAFGSAAANPLQGIRTNSTKGGGGFNEIRLDDTKDSEVFSVQAQKDLKTLVLKGDETRDIKEGKRTTTIKSDETLTIQDGNRQETLEKGNDSLDIKQGNRAATLDMGNDKLQLNMGNRAIKLDTGKQETEAMQSIELKVGSSSIKIDQTGITIKGIMIKIEATAMFQTKGAMMQQQASAIHIVKGAMVMIN</sequence>
<evidence type="ECO:0000256" key="1">
    <source>
        <dbReference type="ARBA" id="ARBA00004613"/>
    </source>
</evidence>
<keyword evidence="3" id="KW-0964">Secreted</keyword>
<dbReference type="Pfam" id="PF04717">
    <property type="entry name" value="Phage_base_V"/>
    <property type="match status" value="1"/>
</dbReference>
<dbReference type="InterPro" id="IPR050708">
    <property type="entry name" value="T6SS_VgrG/RHS"/>
</dbReference>
<name>A0A841L494_9SPHN</name>
<dbReference type="Pfam" id="PF05954">
    <property type="entry name" value="Phage_GPD"/>
    <property type="match status" value="1"/>
</dbReference>
<keyword evidence="7" id="KW-1185">Reference proteome</keyword>
<dbReference type="GO" id="GO:0005576">
    <property type="term" value="C:extracellular region"/>
    <property type="evidence" value="ECO:0007669"/>
    <property type="project" value="UniProtKB-SubCell"/>
</dbReference>
<comment type="caution">
    <text evidence="6">The sequence shown here is derived from an EMBL/GenBank/DDBJ whole genome shotgun (WGS) entry which is preliminary data.</text>
</comment>
<feature type="domain" description="Gp5/Type VI secretion system Vgr protein OB-fold" evidence="4">
    <location>
        <begin position="398"/>
        <end position="469"/>
    </location>
</feature>
<evidence type="ECO:0000313" key="6">
    <source>
        <dbReference type="EMBL" id="MBB6227454.1"/>
    </source>
</evidence>
<dbReference type="SUPFAM" id="SSF69255">
    <property type="entry name" value="gp5 N-terminal domain-like"/>
    <property type="match status" value="1"/>
</dbReference>
<reference evidence="6 7" key="1">
    <citation type="submission" date="2020-08" db="EMBL/GenBank/DDBJ databases">
        <title>Genomic Encyclopedia of Type Strains, Phase IV (KMG-IV): sequencing the most valuable type-strain genomes for metagenomic binning, comparative biology and taxonomic classification.</title>
        <authorList>
            <person name="Goeker M."/>
        </authorList>
    </citation>
    <scope>NUCLEOTIDE SEQUENCE [LARGE SCALE GENOMIC DNA]</scope>
    <source>
        <strain evidence="6 7">DSM 102189</strain>
    </source>
</reference>
<dbReference type="Proteomes" id="UP000538147">
    <property type="component" value="Unassembled WGS sequence"/>
</dbReference>
<evidence type="ECO:0000259" key="5">
    <source>
        <dbReference type="Pfam" id="PF22178"/>
    </source>
</evidence>
<dbReference type="Pfam" id="PF22178">
    <property type="entry name" value="Gp5_trimer_C"/>
    <property type="match status" value="1"/>
</dbReference>
<protein>
    <submittedName>
        <fullName evidence="6">Type VI secretion system secreted protein VgrG</fullName>
    </submittedName>
</protein>
<dbReference type="PANTHER" id="PTHR32305:SF15">
    <property type="entry name" value="PROTEIN RHSA-RELATED"/>
    <property type="match status" value="1"/>
</dbReference>
<dbReference type="RefSeq" id="WP_184198068.1">
    <property type="nucleotide sequence ID" value="NZ_BMOX01000003.1"/>
</dbReference>
<dbReference type="InterPro" id="IPR037026">
    <property type="entry name" value="Vgr_OB-fold_dom_sf"/>
</dbReference>
<evidence type="ECO:0000256" key="2">
    <source>
        <dbReference type="ARBA" id="ARBA00005558"/>
    </source>
</evidence>
<dbReference type="InterPro" id="IPR017847">
    <property type="entry name" value="T6SS_RhsGE_Vgr_subset"/>
</dbReference>
<dbReference type="Gene3D" id="2.40.50.230">
    <property type="entry name" value="Gp5 N-terminal domain"/>
    <property type="match status" value="1"/>
</dbReference>
<comment type="similarity">
    <text evidence="2">Belongs to the VgrG protein family.</text>
</comment>
<dbReference type="InterPro" id="IPR006531">
    <property type="entry name" value="Gp5/Vgr_OB"/>
</dbReference>
<dbReference type="PANTHER" id="PTHR32305">
    <property type="match status" value="1"/>
</dbReference>
<evidence type="ECO:0000259" key="4">
    <source>
        <dbReference type="Pfam" id="PF04717"/>
    </source>
</evidence>
<dbReference type="InterPro" id="IPR054030">
    <property type="entry name" value="Gp5_Vgr_C"/>
</dbReference>